<evidence type="ECO:0000313" key="3">
    <source>
        <dbReference type="EMBL" id="OWP02719.1"/>
    </source>
</evidence>
<dbReference type="AlphaFoldDB" id="A0A218Z3S9"/>
<dbReference type="OrthoDB" id="2418081at2759"/>
<dbReference type="PANTHER" id="PTHR10655">
    <property type="entry name" value="LYSOPHOSPHOLIPASE-RELATED"/>
    <property type="match status" value="1"/>
</dbReference>
<dbReference type="GO" id="GO:0052689">
    <property type="term" value="F:carboxylic ester hydrolase activity"/>
    <property type="evidence" value="ECO:0007669"/>
    <property type="project" value="TreeGrafter"/>
</dbReference>
<dbReference type="PANTHER" id="PTHR10655:SF63">
    <property type="entry name" value="PHOSPHOLIPASE_CARBOXYLESTERASE_THIOESTERASE DOMAIN-CONTAINING PROTEIN"/>
    <property type="match status" value="1"/>
</dbReference>
<dbReference type="InParanoid" id="A0A218Z3S9"/>
<accession>A0A218Z3S9</accession>
<dbReference type="GO" id="GO:0008474">
    <property type="term" value="F:palmitoyl-(protein) hydrolase activity"/>
    <property type="evidence" value="ECO:0007669"/>
    <property type="project" value="TreeGrafter"/>
</dbReference>
<sequence>MAVHPEPHILLPTASHRNTLILLHGTSMTGPVFASHLLPTALLPPTRSRPQSPDVDASASRVTLPERFPHCRFVFPTGAPRKTTVFGAKETNAWFDITDFGDRTSGEAEMLGGLRESSLSLAALVKEEIELLYRDGFRGEEKGRLILLGFSQGAAMGSILLLGGEMERLGASDGLGGFVGLSGWLPFRRQIEAASFVADGDLFAADGDLLAGDGDLLAPRARAMGFVRELLHLDAEREARVDIKASSDVPVFLGHGELDPKVRLEWGQQSRDTLHKLGMHVESKVYRGRAHWWTSEEMGHVAEFLAARWDLQ</sequence>
<dbReference type="STRING" id="503106.A0A218Z3S9"/>
<dbReference type="FunCoup" id="A0A218Z3S9">
    <property type="interactions" value="458"/>
</dbReference>
<dbReference type="EMBL" id="MZNU01000217">
    <property type="protein sequence ID" value="OWP02719.1"/>
    <property type="molecule type" value="Genomic_DNA"/>
</dbReference>
<dbReference type="SUPFAM" id="SSF53474">
    <property type="entry name" value="alpha/beta-Hydrolases"/>
    <property type="match status" value="1"/>
</dbReference>
<protein>
    <recommendedName>
        <fullName evidence="2">Phospholipase/carboxylesterase/thioesterase domain-containing protein</fullName>
    </recommendedName>
</protein>
<comment type="similarity">
    <text evidence="1">Belongs to the AB hydrolase superfamily. AB hydrolase 2 family.</text>
</comment>
<dbReference type="InterPro" id="IPR029058">
    <property type="entry name" value="AB_hydrolase_fold"/>
</dbReference>
<dbReference type="Gene3D" id="3.40.50.1820">
    <property type="entry name" value="alpha/beta hydrolase"/>
    <property type="match status" value="1"/>
</dbReference>
<dbReference type="InterPro" id="IPR003140">
    <property type="entry name" value="PLipase/COase/thioEstase"/>
</dbReference>
<proteinExistence type="inferred from homology"/>
<dbReference type="Pfam" id="PF02230">
    <property type="entry name" value="Abhydrolase_2"/>
    <property type="match status" value="2"/>
</dbReference>
<dbReference type="Proteomes" id="UP000242519">
    <property type="component" value="Unassembled WGS sequence"/>
</dbReference>
<dbReference type="GO" id="GO:0005737">
    <property type="term" value="C:cytoplasm"/>
    <property type="evidence" value="ECO:0007669"/>
    <property type="project" value="TreeGrafter"/>
</dbReference>
<evidence type="ECO:0000256" key="1">
    <source>
        <dbReference type="ARBA" id="ARBA00006499"/>
    </source>
</evidence>
<evidence type="ECO:0000313" key="4">
    <source>
        <dbReference type="Proteomes" id="UP000242519"/>
    </source>
</evidence>
<feature type="domain" description="Phospholipase/carboxylesterase/thioesterase" evidence="2">
    <location>
        <begin position="246"/>
        <end position="306"/>
    </location>
</feature>
<gene>
    <name evidence="3" type="ORF">B2J93_136</name>
</gene>
<dbReference type="InterPro" id="IPR050565">
    <property type="entry name" value="LYPA1-2/EST-like"/>
</dbReference>
<evidence type="ECO:0000259" key="2">
    <source>
        <dbReference type="Pfam" id="PF02230"/>
    </source>
</evidence>
<comment type="caution">
    <text evidence="3">The sequence shown here is derived from an EMBL/GenBank/DDBJ whole genome shotgun (WGS) entry which is preliminary data.</text>
</comment>
<keyword evidence="4" id="KW-1185">Reference proteome</keyword>
<organism evidence="3 4">
    <name type="scientific">Diplocarpon coronariae</name>
    <dbReference type="NCBI Taxonomy" id="2795749"/>
    <lineage>
        <taxon>Eukaryota</taxon>
        <taxon>Fungi</taxon>
        <taxon>Dikarya</taxon>
        <taxon>Ascomycota</taxon>
        <taxon>Pezizomycotina</taxon>
        <taxon>Leotiomycetes</taxon>
        <taxon>Helotiales</taxon>
        <taxon>Drepanopezizaceae</taxon>
        <taxon>Diplocarpon</taxon>
    </lineage>
</organism>
<reference evidence="3 4" key="1">
    <citation type="submission" date="2017-04" db="EMBL/GenBank/DDBJ databases">
        <title>Draft genome sequence of Marssonina coronaria NL1: causal agent of apple blotch.</title>
        <authorList>
            <person name="Cheng Q."/>
        </authorList>
    </citation>
    <scope>NUCLEOTIDE SEQUENCE [LARGE SCALE GENOMIC DNA]</scope>
    <source>
        <strain evidence="3 4">NL1</strain>
    </source>
</reference>
<name>A0A218Z3S9_9HELO</name>
<feature type="domain" description="Phospholipase/carboxylesterase/thioesterase" evidence="2">
    <location>
        <begin position="65"/>
        <end position="194"/>
    </location>
</feature>